<evidence type="ECO:0000313" key="13">
    <source>
        <dbReference type="Proteomes" id="UP000309734"/>
    </source>
</evidence>
<gene>
    <name evidence="10" type="ORF">D6C85_09581</name>
    <name evidence="9" type="ORF">D6C90_03638</name>
    <name evidence="8" type="ORF">D6D15_08013</name>
    <name evidence="7" type="ORF">D6D21_05741</name>
</gene>
<dbReference type="InterPro" id="IPR045170">
    <property type="entry name" value="MTOX"/>
</dbReference>
<dbReference type="Gene3D" id="3.50.50.60">
    <property type="entry name" value="FAD/NAD(P)-binding domain"/>
    <property type="match status" value="2"/>
</dbReference>
<evidence type="ECO:0000256" key="4">
    <source>
        <dbReference type="ARBA" id="ARBA00022827"/>
    </source>
</evidence>
<dbReference type="GO" id="GO:0008115">
    <property type="term" value="F:sarcosine oxidase activity"/>
    <property type="evidence" value="ECO:0007669"/>
    <property type="project" value="TreeGrafter"/>
</dbReference>
<dbReference type="SUPFAM" id="SSF51905">
    <property type="entry name" value="FAD/NAD(P)-binding domain"/>
    <property type="match status" value="1"/>
</dbReference>
<keyword evidence="5" id="KW-0560">Oxidoreductase</keyword>
<evidence type="ECO:0000313" key="11">
    <source>
        <dbReference type="Proteomes" id="UP000304928"/>
    </source>
</evidence>
<sequence length="488" mass="53632">MAIPDSVLIIGSGVFGLSTAYAMSRDANFASTNITLVDRWNFEPSSAIGSVHNPTAAHADTSRVIRRDYPYGPYASLACEARSRWKAEFGEDKRYVEQRLLFAAEGSSVVLPKQQLETINYIKDAYSISSRITPGGKAALKVLDSLAEIRSELGIPSHLPAEQDDQTNTLRGYISDDCGWADAGASIEWLRQEVIRLGRVDFHTGEVESLVFSTGNQQVQGVKLTDGTILQADLTVVAAGSQSPTLLNIPDLCEVSSDVVAYIQLSQDEADELRRRNWPLLVNAHRGVFAVGPDHENCFKLGHFSRQGMIDVLHSAGIESSQLVSDAKKPEDIANYGYGGQLQLSENGDVLDVESDKMLKTLADYRIFLLELLGPCALDGINALDQTVEDRVLNSIAIRPFTRLRKCWYTDTPSLDFILDYHPSYGKSLFVATGGGDHAFKFLPILGEKVVALTLDGRGVEPPKVAPEMSPSLEELRKLWRFPAELLQ</sequence>
<evidence type="ECO:0000313" key="7">
    <source>
        <dbReference type="EMBL" id="THW42682.1"/>
    </source>
</evidence>
<reference evidence="11 12" key="1">
    <citation type="submission" date="2018-10" db="EMBL/GenBank/DDBJ databases">
        <title>Fifty Aureobasidium pullulans genomes reveal a recombining polyextremotolerant generalist.</title>
        <authorList>
            <person name="Gostincar C."/>
            <person name="Turk M."/>
            <person name="Zajc J."/>
            <person name="Gunde-Cimerman N."/>
        </authorList>
    </citation>
    <scope>NUCLEOTIDE SEQUENCE [LARGE SCALE GENOMIC DNA]</scope>
    <source>
        <strain evidence="8 11">EXF-10507</strain>
        <strain evidence="7 12">EXF-10796</strain>
        <strain evidence="10 13">EXF-3519</strain>
        <strain evidence="9 14">EXF-3844</strain>
    </source>
</reference>
<feature type="domain" description="FAD dependent oxidoreductase" evidence="6">
    <location>
        <begin position="7"/>
        <end position="302"/>
    </location>
</feature>
<dbReference type="Proteomes" id="UP000309076">
    <property type="component" value="Unassembled WGS sequence"/>
</dbReference>
<dbReference type="EMBL" id="QZAM01000106">
    <property type="protein sequence ID" value="THW42682.1"/>
    <property type="molecule type" value="Genomic_DNA"/>
</dbReference>
<accession>A0A4S8XQ69</accession>
<organism evidence="10 13">
    <name type="scientific">Aureobasidium pullulans</name>
    <name type="common">Black yeast</name>
    <name type="synonym">Pullularia pullulans</name>
    <dbReference type="NCBI Taxonomy" id="5580"/>
    <lineage>
        <taxon>Eukaryota</taxon>
        <taxon>Fungi</taxon>
        <taxon>Dikarya</taxon>
        <taxon>Ascomycota</taxon>
        <taxon>Pezizomycotina</taxon>
        <taxon>Dothideomycetes</taxon>
        <taxon>Dothideomycetidae</taxon>
        <taxon>Dothideales</taxon>
        <taxon>Saccotheciaceae</taxon>
        <taxon>Aureobasidium</taxon>
    </lineage>
</organism>
<dbReference type="InterPro" id="IPR036188">
    <property type="entry name" value="FAD/NAD-bd_sf"/>
</dbReference>
<dbReference type="PANTHER" id="PTHR10961:SF46">
    <property type="entry name" value="PEROXISOMAL SARCOSINE OXIDASE"/>
    <property type="match status" value="1"/>
</dbReference>
<evidence type="ECO:0000256" key="1">
    <source>
        <dbReference type="ARBA" id="ARBA00001974"/>
    </source>
</evidence>
<evidence type="ECO:0000313" key="14">
    <source>
        <dbReference type="Proteomes" id="UP000310121"/>
    </source>
</evidence>
<dbReference type="AlphaFoldDB" id="A0A4S8XQ69"/>
<comment type="caution">
    <text evidence="10">The sequence shown here is derived from an EMBL/GenBank/DDBJ whole genome shotgun (WGS) entry which is preliminary data.</text>
</comment>
<dbReference type="Proteomes" id="UP000304928">
    <property type="component" value="Unassembled WGS sequence"/>
</dbReference>
<protein>
    <recommendedName>
        <fullName evidence="6">FAD dependent oxidoreductase domain-containing protein</fullName>
    </recommendedName>
</protein>
<dbReference type="Gene3D" id="3.30.9.10">
    <property type="entry name" value="D-Amino Acid Oxidase, subunit A, domain 2"/>
    <property type="match status" value="2"/>
</dbReference>
<dbReference type="GO" id="GO:0050031">
    <property type="term" value="F:L-pipecolate oxidase activity"/>
    <property type="evidence" value="ECO:0007669"/>
    <property type="project" value="TreeGrafter"/>
</dbReference>
<proteinExistence type="inferred from homology"/>
<dbReference type="EMBL" id="QZAR01000178">
    <property type="protein sequence ID" value="THW85517.1"/>
    <property type="molecule type" value="Genomic_DNA"/>
</dbReference>
<evidence type="ECO:0000313" key="12">
    <source>
        <dbReference type="Proteomes" id="UP000309076"/>
    </source>
</evidence>
<keyword evidence="3" id="KW-0285">Flavoprotein</keyword>
<dbReference type="InterPro" id="IPR006076">
    <property type="entry name" value="FAD-dep_OxRdtase"/>
</dbReference>
<comment type="cofactor">
    <cofactor evidence="1">
        <name>FAD</name>
        <dbReference type="ChEBI" id="CHEBI:57692"/>
    </cofactor>
</comment>
<evidence type="ECO:0000259" key="6">
    <source>
        <dbReference type="Pfam" id="PF01266"/>
    </source>
</evidence>
<dbReference type="GO" id="GO:0004657">
    <property type="term" value="F:proline dehydrogenase activity"/>
    <property type="evidence" value="ECO:0007669"/>
    <property type="project" value="TreeGrafter"/>
</dbReference>
<evidence type="ECO:0000313" key="9">
    <source>
        <dbReference type="EMBL" id="THZ48949.1"/>
    </source>
</evidence>
<keyword evidence="4" id="KW-0274">FAD</keyword>
<evidence type="ECO:0000256" key="3">
    <source>
        <dbReference type="ARBA" id="ARBA00022630"/>
    </source>
</evidence>
<name>A0A4S8XQ69_AURPU</name>
<dbReference type="GO" id="GO:0050660">
    <property type="term" value="F:flavin adenine dinucleotide binding"/>
    <property type="evidence" value="ECO:0007669"/>
    <property type="project" value="InterPro"/>
</dbReference>
<dbReference type="EMBL" id="QZBN01000256">
    <property type="protein sequence ID" value="THZ48949.1"/>
    <property type="molecule type" value="Genomic_DNA"/>
</dbReference>
<dbReference type="Pfam" id="PF01266">
    <property type="entry name" value="DAO"/>
    <property type="match status" value="1"/>
</dbReference>
<evidence type="ECO:0000256" key="2">
    <source>
        <dbReference type="ARBA" id="ARBA00010989"/>
    </source>
</evidence>
<dbReference type="Proteomes" id="UP000310121">
    <property type="component" value="Unassembled WGS sequence"/>
</dbReference>
<evidence type="ECO:0000313" key="10">
    <source>
        <dbReference type="EMBL" id="THZ61191.1"/>
    </source>
</evidence>
<evidence type="ECO:0000313" key="8">
    <source>
        <dbReference type="EMBL" id="THW85517.1"/>
    </source>
</evidence>
<comment type="similarity">
    <text evidence="2">Belongs to the MSOX/MTOX family.</text>
</comment>
<dbReference type="PANTHER" id="PTHR10961">
    <property type="entry name" value="PEROXISOMAL SARCOSINE OXIDASE"/>
    <property type="match status" value="1"/>
</dbReference>
<dbReference type="Proteomes" id="UP000309734">
    <property type="component" value="Unassembled WGS sequence"/>
</dbReference>
<evidence type="ECO:0000256" key="5">
    <source>
        <dbReference type="ARBA" id="ARBA00023002"/>
    </source>
</evidence>
<dbReference type="EMBL" id="QZBS01000550">
    <property type="protein sequence ID" value="THZ61191.1"/>
    <property type="molecule type" value="Genomic_DNA"/>
</dbReference>